<dbReference type="EC" id="3.1.2.22" evidence="1"/>
<dbReference type="RefSeq" id="WP_284363261.1">
    <property type="nucleotide sequence ID" value="NZ_BSNI01000002.1"/>
</dbReference>
<dbReference type="InterPro" id="IPR052382">
    <property type="entry name" value="ABHD10_acyl-thioesterase"/>
</dbReference>
<evidence type="ECO:0000256" key="5">
    <source>
        <dbReference type="ARBA" id="ARBA00039314"/>
    </source>
</evidence>
<organism evidence="13 14">
    <name type="scientific">Maritalea porphyrae</name>
    <dbReference type="NCBI Taxonomy" id="880732"/>
    <lineage>
        <taxon>Bacteria</taxon>
        <taxon>Pseudomonadati</taxon>
        <taxon>Pseudomonadota</taxon>
        <taxon>Alphaproteobacteria</taxon>
        <taxon>Hyphomicrobiales</taxon>
        <taxon>Devosiaceae</taxon>
        <taxon>Maritalea</taxon>
    </lineage>
</organism>
<comment type="catalytic activity">
    <reaction evidence="10">
        <text>S-hexadecanoyl-L-cysteinyl-[protein] + H2O = L-cysteinyl-[protein] + hexadecanoate + H(+)</text>
        <dbReference type="Rhea" id="RHEA:19233"/>
        <dbReference type="Rhea" id="RHEA-COMP:10131"/>
        <dbReference type="Rhea" id="RHEA-COMP:11032"/>
        <dbReference type="ChEBI" id="CHEBI:7896"/>
        <dbReference type="ChEBI" id="CHEBI:15377"/>
        <dbReference type="ChEBI" id="CHEBI:15378"/>
        <dbReference type="ChEBI" id="CHEBI:29950"/>
        <dbReference type="ChEBI" id="CHEBI:74151"/>
        <dbReference type="EC" id="3.1.2.22"/>
    </reaction>
    <physiologicalReaction direction="left-to-right" evidence="10">
        <dbReference type="Rhea" id="RHEA:19234"/>
    </physiologicalReaction>
</comment>
<proteinExistence type="predicted"/>
<name>A0ABQ5UPP8_9HYPH</name>
<reference evidence="13" key="2">
    <citation type="submission" date="2023-01" db="EMBL/GenBank/DDBJ databases">
        <title>Draft genome sequence of Maritalea porphyrae strain NBRC 107169.</title>
        <authorList>
            <person name="Sun Q."/>
            <person name="Mori K."/>
        </authorList>
    </citation>
    <scope>NUCLEOTIDE SEQUENCE</scope>
    <source>
        <strain evidence="13">NBRC 107169</strain>
    </source>
</reference>
<dbReference type="Pfam" id="PF12697">
    <property type="entry name" value="Abhydrolase_6"/>
    <property type="match status" value="1"/>
</dbReference>
<comment type="catalytic activity">
    <reaction evidence="11">
        <text>mycophenolic acid O-acyl-beta-D-glucuronide + H2O = mycophenolate + D-glucuronate + H(+)</text>
        <dbReference type="Rhea" id="RHEA:34179"/>
        <dbReference type="ChEBI" id="CHEBI:15377"/>
        <dbReference type="ChEBI" id="CHEBI:15378"/>
        <dbReference type="ChEBI" id="CHEBI:58720"/>
        <dbReference type="ChEBI" id="CHEBI:62932"/>
        <dbReference type="ChEBI" id="CHEBI:66982"/>
        <dbReference type="EC" id="3.1.1.93"/>
    </reaction>
    <physiologicalReaction direction="left-to-right" evidence="11">
        <dbReference type="Rhea" id="RHEA:34180"/>
    </physiologicalReaction>
</comment>
<dbReference type="PANTHER" id="PTHR16138">
    <property type="entry name" value="MYCOPHENOLIC ACID ACYL-GLUCURONIDE ESTERASE, MITOCHONDRIAL"/>
    <property type="match status" value="1"/>
</dbReference>
<evidence type="ECO:0000256" key="4">
    <source>
        <dbReference type="ARBA" id="ARBA00039132"/>
    </source>
</evidence>
<comment type="function">
    <text evidence="9">Acts as an acyl-protein thioesterase that hydrolyzes fatty acids from acylated residues in proteins. Regulates the mitochondrial S-depalmitoylation of the nucleophilic active site residue of peroxiredoxin-5/PRDX5, a key antioxidant protein, therefore modulating mitochondrial antioxidant ability. Also catalyzes the deglucuronidation of mycophenolic acid acyl-glucuronide, an active metabolite of the immunosuppressant drug mycophenolate.</text>
</comment>
<evidence type="ECO:0000256" key="8">
    <source>
        <dbReference type="ARBA" id="ARBA00042704"/>
    </source>
</evidence>
<accession>A0ABQ5UPP8</accession>
<keyword evidence="14" id="KW-1185">Reference proteome</keyword>
<dbReference type="Proteomes" id="UP001161405">
    <property type="component" value="Unassembled WGS sequence"/>
</dbReference>
<gene>
    <name evidence="13" type="ORF">GCM10007879_15100</name>
</gene>
<evidence type="ECO:0000256" key="10">
    <source>
        <dbReference type="ARBA" id="ARBA00047409"/>
    </source>
</evidence>
<evidence type="ECO:0000256" key="9">
    <source>
        <dbReference type="ARBA" id="ARBA00046047"/>
    </source>
</evidence>
<keyword evidence="3" id="KW-0809">Transit peptide</keyword>
<evidence type="ECO:0000313" key="14">
    <source>
        <dbReference type="Proteomes" id="UP001161405"/>
    </source>
</evidence>
<keyword evidence="2 13" id="KW-0378">Hydrolase</keyword>
<feature type="domain" description="AB hydrolase-1" evidence="12">
    <location>
        <begin position="53"/>
        <end position="244"/>
    </location>
</feature>
<dbReference type="GO" id="GO:0016787">
    <property type="term" value="F:hydrolase activity"/>
    <property type="evidence" value="ECO:0007669"/>
    <property type="project" value="UniProtKB-KW"/>
</dbReference>
<dbReference type="InterPro" id="IPR029058">
    <property type="entry name" value="AB_hydrolase_fold"/>
</dbReference>
<comment type="caution">
    <text evidence="13">The sequence shown here is derived from an EMBL/GenBank/DDBJ whole genome shotgun (WGS) entry which is preliminary data.</text>
</comment>
<evidence type="ECO:0000313" key="13">
    <source>
        <dbReference type="EMBL" id="GLQ17261.1"/>
    </source>
</evidence>
<dbReference type="PANTHER" id="PTHR16138:SF7">
    <property type="entry name" value="PALMITOYL-PROTEIN THIOESTERASE ABHD10, MITOCHONDRIAL"/>
    <property type="match status" value="1"/>
</dbReference>
<dbReference type="Gene3D" id="3.40.50.1820">
    <property type="entry name" value="alpha/beta hydrolase"/>
    <property type="match status" value="1"/>
</dbReference>
<evidence type="ECO:0000256" key="6">
    <source>
        <dbReference type="ARBA" id="ARBA00041520"/>
    </source>
</evidence>
<dbReference type="EC" id="3.1.1.93" evidence="4"/>
<evidence type="ECO:0000256" key="3">
    <source>
        <dbReference type="ARBA" id="ARBA00022946"/>
    </source>
</evidence>
<dbReference type="SUPFAM" id="SSF53474">
    <property type="entry name" value="alpha/beta-Hydrolases"/>
    <property type="match status" value="1"/>
</dbReference>
<evidence type="ECO:0000256" key="11">
    <source>
        <dbReference type="ARBA" id="ARBA00047972"/>
    </source>
</evidence>
<evidence type="ECO:0000256" key="1">
    <source>
        <dbReference type="ARBA" id="ARBA00012423"/>
    </source>
</evidence>
<evidence type="ECO:0000259" key="12">
    <source>
        <dbReference type="Pfam" id="PF12697"/>
    </source>
</evidence>
<dbReference type="EMBL" id="BSNI01000002">
    <property type="protein sequence ID" value="GLQ17261.1"/>
    <property type="molecule type" value="Genomic_DNA"/>
</dbReference>
<protein>
    <recommendedName>
        <fullName evidence="5">Palmitoyl-protein thioesterase ABHD10, mitochondrial</fullName>
        <ecNumber evidence="4">3.1.1.93</ecNumber>
        <ecNumber evidence="1">3.1.2.22</ecNumber>
    </recommendedName>
    <alternativeName>
        <fullName evidence="7">Acyl-protein thioesterase ABHD10</fullName>
    </alternativeName>
    <alternativeName>
        <fullName evidence="8">Alpha/beta hydrolase domain-containing protein 10</fullName>
    </alternativeName>
    <alternativeName>
        <fullName evidence="6">Mycophenolic acid acyl-glucuronide esterase, mitochondrial</fullName>
    </alternativeName>
</protein>
<sequence length="259" mass="28324">MDQPPLNKLTIVNQESPRELAVLAREGGSPGLFWLGGYNSDMAGQKAQAVDAFGHDNGLAVTRFDYTAHGRSSGDFMQACISTWLEDAIAVFENYAVGPQILIGSSMGGWLAMLLNRHLTKSGKGNLIKAMLLIAPAVDITKELVPQRFSDQQLAKMKSDGHIEVPSAYSEEPYIYTQKLMDDGEQHLLFGAPLETGCPVHILQGQQDPDVPPGHAQRLLQHLMLDEATLTLVPDGDHRLSRPQDLELMASILNSLVQE</sequence>
<evidence type="ECO:0000256" key="7">
    <source>
        <dbReference type="ARBA" id="ARBA00042645"/>
    </source>
</evidence>
<evidence type="ECO:0000256" key="2">
    <source>
        <dbReference type="ARBA" id="ARBA00022801"/>
    </source>
</evidence>
<dbReference type="InterPro" id="IPR000073">
    <property type="entry name" value="AB_hydrolase_1"/>
</dbReference>
<reference evidence="13" key="1">
    <citation type="journal article" date="2014" name="Int. J. Syst. Evol. Microbiol.">
        <title>Complete genome of a new Firmicutes species belonging to the dominant human colonic microbiota ('Ruminococcus bicirculans') reveals two chromosomes and a selective capacity to utilize plant glucans.</title>
        <authorList>
            <consortium name="NISC Comparative Sequencing Program"/>
            <person name="Wegmann U."/>
            <person name="Louis P."/>
            <person name="Goesmann A."/>
            <person name="Henrissat B."/>
            <person name="Duncan S.H."/>
            <person name="Flint H.J."/>
        </authorList>
    </citation>
    <scope>NUCLEOTIDE SEQUENCE</scope>
    <source>
        <strain evidence="13">NBRC 107169</strain>
    </source>
</reference>